<sequence length="58" mass="6583">MLIEVLSNSRANDVQMTVFAGTNQHCVNSKIVPIRQVYISARKTNAIQFVARSARFMR</sequence>
<gene>
    <name evidence="1" type="ORF">GY4MC1_2004</name>
</gene>
<evidence type="ECO:0000313" key="1">
    <source>
        <dbReference type="EMBL" id="ADP74748.1"/>
    </source>
</evidence>
<dbReference type="EMBL" id="CP002293">
    <property type="protein sequence ID" value="ADP74748.1"/>
    <property type="molecule type" value="Genomic_DNA"/>
</dbReference>
<proteinExistence type="predicted"/>
<dbReference type="KEGG" id="gmc:GY4MC1_2004"/>
<dbReference type="AlphaFoldDB" id="A0A7U3YFF2"/>
<protein>
    <submittedName>
        <fullName evidence="1">Uncharacterized protein</fullName>
    </submittedName>
</protein>
<name>A0A7U3YFF2_GEOS0</name>
<reference evidence="1" key="1">
    <citation type="submission" date="2010-10" db="EMBL/GenBank/DDBJ databases">
        <title>Complete sequence of chromosome of Geobacillus sp. Y4.1MC1.</title>
        <authorList>
            <consortium name="US DOE Joint Genome Institute"/>
            <person name="Lucas S."/>
            <person name="Copeland A."/>
            <person name="Lapidus A."/>
            <person name="Cheng J.-F."/>
            <person name="Bruce D."/>
            <person name="Goodwin L."/>
            <person name="Pitluck S."/>
            <person name="Chertkov O."/>
            <person name="Zhang X."/>
            <person name="Detter J.C."/>
            <person name="Han C."/>
            <person name="Tapia R."/>
            <person name="Land M."/>
            <person name="Hauser L."/>
            <person name="Jeffries C."/>
            <person name="Kyrpides N."/>
            <person name="Ivanova N."/>
            <person name="Ovchinnikova G."/>
            <person name="Brumm P."/>
            <person name="Mead D."/>
            <person name="Woyke T."/>
        </authorList>
    </citation>
    <scope>NUCLEOTIDE SEQUENCE [LARGE SCALE GENOMIC DNA]</scope>
    <source>
        <strain evidence="1">Y4.1MC1</strain>
    </source>
</reference>
<organism evidence="1">
    <name type="scientific">Geobacillus sp. (strain Y4.1MC1)</name>
    <dbReference type="NCBI Taxonomy" id="581103"/>
    <lineage>
        <taxon>Bacteria</taxon>
        <taxon>Bacillati</taxon>
        <taxon>Bacillota</taxon>
        <taxon>Bacilli</taxon>
        <taxon>Bacillales</taxon>
        <taxon>Anoxybacillaceae</taxon>
        <taxon>Geobacillus</taxon>
    </lineage>
</organism>
<accession>A0A7U3YFF2</accession>